<evidence type="ECO:0000313" key="1">
    <source>
        <dbReference type="EMBL" id="KKK97174.1"/>
    </source>
</evidence>
<gene>
    <name evidence="1" type="ORF">LCGC14_2655400</name>
</gene>
<organism evidence="1">
    <name type="scientific">marine sediment metagenome</name>
    <dbReference type="NCBI Taxonomy" id="412755"/>
    <lineage>
        <taxon>unclassified sequences</taxon>
        <taxon>metagenomes</taxon>
        <taxon>ecological metagenomes</taxon>
    </lineage>
</organism>
<feature type="non-terminal residue" evidence="1">
    <location>
        <position position="1"/>
    </location>
</feature>
<protein>
    <submittedName>
        <fullName evidence="1">Uncharacterized protein</fullName>
    </submittedName>
</protein>
<name>A0A0F9C3X3_9ZZZZ</name>
<reference evidence="1" key="1">
    <citation type="journal article" date="2015" name="Nature">
        <title>Complex archaea that bridge the gap between prokaryotes and eukaryotes.</title>
        <authorList>
            <person name="Spang A."/>
            <person name="Saw J.H."/>
            <person name="Jorgensen S.L."/>
            <person name="Zaremba-Niedzwiedzka K."/>
            <person name="Martijn J."/>
            <person name="Lind A.E."/>
            <person name="van Eijk R."/>
            <person name="Schleper C."/>
            <person name="Guy L."/>
            <person name="Ettema T.J."/>
        </authorList>
    </citation>
    <scope>NUCLEOTIDE SEQUENCE</scope>
</reference>
<dbReference type="AlphaFoldDB" id="A0A0F9C3X3"/>
<accession>A0A0F9C3X3</accession>
<proteinExistence type="predicted"/>
<comment type="caution">
    <text evidence="1">The sequence shown here is derived from an EMBL/GenBank/DDBJ whole genome shotgun (WGS) entry which is preliminary data.</text>
</comment>
<sequence length="54" mass="5893">SRCELVYQGELPVDIALKEDTQLGELSVWASGAPSYPLLVSPGWFDQLLGWAVS</sequence>
<dbReference type="EMBL" id="LAZR01046167">
    <property type="protein sequence ID" value="KKK97174.1"/>
    <property type="molecule type" value="Genomic_DNA"/>
</dbReference>